<comment type="similarity">
    <text evidence="1">Belongs to the ROK (NagC/XylR) family.</text>
</comment>
<name>A0ABT7XRS8_9NEIS</name>
<dbReference type="PANTHER" id="PTHR18964:SF149">
    <property type="entry name" value="BIFUNCTIONAL UDP-N-ACETYLGLUCOSAMINE 2-EPIMERASE_N-ACETYLMANNOSAMINE KINASE"/>
    <property type="match status" value="1"/>
</dbReference>
<evidence type="ECO:0000313" key="3">
    <source>
        <dbReference type="Proteomes" id="UP001168540"/>
    </source>
</evidence>
<dbReference type="Pfam" id="PF13412">
    <property type="entry name" value="HTH_24"/>
    <property type="match status" value="1"/>
</dbReference>
<dbReference type="Gene3D" id="3.30.420.40">
    <property type="match status" value="2"/>
</dbReference>
<comment type="caution">
    <text evidence="2">The sequence shown here is derived from an EMBL/GenBank/DDBJ whole genome shotgun (WGS) entry which is preliminary data.</text>
</comment>
<proteinExistence type="inferred from homology"/>
<keyword evidence="3" id="KW-1185">Reference proteome</keyword>
<dbReference type="EMBL" id="JAUEDK010000034">
    <property type="protein sequence ID" value="MDN0076503.1"/>
    <property type="molecule type" value="Genomic_DNA"/>
</dbReference>
<dbReference type="SUPFAM" id="SSF53067">
    <property type="entry name" value="Actin-like ATPase domain"/>
    <property type="match status" value="1"/>
</dbReference>
<gene>
    <name evidence="2" type="ORF">QU481_16675</name>
</gene>
<dbReference type="InterPro" id="IPR036390">
    <property type="entry name" value="WH_DNA-bd_sf"/>
</dbReference>
<dbReference type="InterPro" id="IPR036388">
    <property type="entry name" value="WH-like_DNA-bd_sf"/>
</dbReference>
<dbReference type="InterPro" id="IPR000600">
    <property type="entry name" value="ROK"/>
</dbReference>
<sequence>MDCIIQHGPISRAQVAKMTGLSKQTVSELVSMLEECDWVRQVGSVQGRLGRTAVTYELNPCAGYVAVVDLGGTQLKLGIADMAGEFLEEIRAPLTDGGAHVVEQLLSNLAELLEKHDIPRSKLLQVVVGVPGIVDRKTRSVHHAPNLPALPGGGLETVLRGILAVPVLLENEVNLAAIGESWRGKGQGQGSFIFVAVGTGIGMGVMLDGMLWRGARGGAGEIGYMPVLTDEEMDEAARRHGALESVASGQAILRLYGEASQNPCIDLPQVFDLAASGDELALRAIDRVARSCARAIGASASVLDPELCILGGSIGGRPEMLERVRYWLAEMMEDPLPVDASSLGKRAGLLGALALALREVNGRHFSPQLPESIKHSETYLNMESVIQMD</sequence>
<accession>A0ABT7XRS8</accession>
<evidence type="ECO:0000313" key="2">
    <source>
        <dbReference type="EMBL" id="MDN0076503.1"/>
    </source>
</evidence>
<dbReference type="Pfam" id="PF00480">
    <property type="entry name" value="ROK"/>
    <property type="match status" value="1"/>
</dbReference>
<reference evidence="2" key="1">
    <citation type="submission" date="2023-06" db="EMBL/GenBank/DDBJ databases">
        <authorList>
            <person name="Zhang S."/>
        </authorList>
    </citation>
    <scope>NUCLEOTIDE SEQUENCE</scope>
    <source>
        <strain evidence="2">SG2303</strain>
    </source>
</reference>
<organism evidence="2 3">
    <name type="scientific">Crenobacter oryzisoli</name>
    <dbReference type="NCBI Taxonomy" id="3056844"/>
    <lineage>
        <taxon>Bacteria</taxon>
        <taxon>Pseudomonadati</taxon>
        <taxon>Pseudomonadota</taxon>
        <taxon>Betaproteobacteria</taxon>
        <taxon>Neisseriales</taxon>
        <taxon>Neisseriaceae</taxon>
        <taxon>Crenobacter</taxon>
    </lineage>
</organism>
<protein>
    <submittedName>
        <fullName evidence="2">ROK family transcriptional regulator</fullName>
    </submittedName>
</protein>
<dbReference type="Proteomes" id="UP001168540">
    <property type="component" value="Unassembled WGS sequence"/>
</dbReference>
<evidence type="ECO:0000256" key="1">
    <source>
        <dbReference type="ARBA" id="ARBA00006479"/>
    </source>
</evidence>
<dbReference type="InterPro" id="IPR043129">
    <property type="entry name" value="ATPase_NBD"/>
</dbReference>
<dbReference type="Gene3D" id="1.10.10.10">
    <property type="entry name" value="Winged helix-like DNA-binding domain superfamily/Winged helix DNA-binding domain"/>
    <property type="match status" value="1"/>
</dbReference>
<dbReference type="PANTHER" id="PTHR18964">
    <property type="entry name" value="ROK (REPRESSOR, ORF, KINASE) FAMILY"/>
    <property type="match status" value="1"/>
</dbReference>
<dbReference type="SUPFAM" id="SSF46785">
    <property type="entry name" value="Winged helix' DNA-binding domain"/>
    <property type="match status" value="1"/>
</dbReference>